<evidence type="ECO:0000256" key="1">
    <source>
        <dbReference type="SAM" id="Phobius"/>
    </source>
</evidence>
<dbReference type="Proteomes" id="UP000324897">
    <property type="component" value="Chromosome 2"/>
</dbReference>
<accession>A0A5J9UTV2</accession>
<protein>
    <submittedName>
        <fullName evidence="2">Uncharacterized protein</fullName>
    </submittedName>
</protein>
<keyword evidence="1" id="KW-0472">Membrane</keyword>
<name>A0A5J9UTV2_9POAL</name>
<gene>
    <name evidence="2" type="ORF">EJB05_29257</name>
</gene>
<organism evidence="2 3">
    <name type="scientific">Eragrostis curvula</name>
    <name type="common">weeping love grass</name>
    <dbReference type="NCBI Taxonomy" id="38414"/>
    <lineage>
        <taxon>Eukaryota</taxon>
        <taxon>Viridiplantae</taxon>
        <taxon>Streptophyta</taxon>
        <taxon>Embryophyta</taxon>
        <taxon>Tracheophyta</taxon>
        <taxon>Spermatophyta</taxon>
        <taxon>Magnoliopsida</taxon>
        <taxon>Liliopsida</taxon>
        <taxon>Poales</taxon>
        <taxon>Poaceae</taxon>
        <taxon>PACMAD clade</taxon>
        <taxon>Chloridoideae</taxon>
        <taxon>Eragrostideae</taxon>
        <taxon>Eragrostidinae</taxon>
        <taxon>Eragrostis</taxon>
    </lineage>
</organism>
<sequence length="111" mass="12518">MLLCILGSRIHERNKRAGDPPASPPRGQTSLLQSWRNMSTGGRELPFKSVNAMRAWWQRVRTRVENANAEERARALFVYGLFTMGTGSLYAVTTTVGPVLYDLQEVGMKEY</sequence>
<dbReference type="Gramene" id="TVU26701">
    <property type="protein sequence ID" value="TVU26701"/>
    <property type="gene ID" value="EJB05_29257"/>
</dbReference>
<keyword evidence="3" id="KW-1185">Reference proteome</keyword>
<reference evidence="2 3" key="1">
    <citation type="journal article" date="2019" name="Sci. Rep.">
        <title>A high-quality genome of Eragrostis curvula grass provides insights into Poaceae evolution and supports new strategies to enhance forage quality.</title>
        <authorList>
            <person name="Carballo J."/>
            <person name="Santos B.A.C.M."/>
            <person name="Zappacosta D."/>
            <person name="Garbus I."/>
            <person name="Selva J.P."/>
            <person name="Gallo C.A."/>
            <person name="Diaz A."/>
            <person name="Albertini E."/>
            <person name="Caccamo M."/>
            <person name="Echenique V."/>
        </authorList>
    </citation>
    <scope>NUCLEOTIDE SEQUENCE [LARGE SCALE GENOMIC DNA]</scope>
    <source>
        <strain evidence="3">cv. Victoria</strain>
        <tissue evidence="2">Leaf</tissue>
    </source>
</reference>
<feature type="transmembrane region" description="Helical" evidence="1">
    <location>
        <begin position="76"/>
        <end position="101"/>
    </location>
</feature>
<evidence type="ECO:0000313" key="2">
    <source>
        <dbReference type="EMBL" id="TVU26701.1"/>
    </source>
</evidence>
<feature type="non-terminal residue" evidence="2">
    <location>
        <position position="1"/>
    </location>
</feature>
<keyword evidence="1" id="KW-0812">Transmembrane</keyword>
<proteinExistence type="predicted"/>
<evidence type="ECO:0000313" key="3">
    <source>
        <dbReference type="Proteomes" id="UP000324897"/>
    </source>
</evidence>
<keyword evidence="1" id="KW-1133">Transmembrane helix</keyword>
<comment type="caution">
    <text evidence="2">The sequence shown here is derived from an EMBL/GenBank/DDBJ whole genome shotgun (WGS) entry which is preliminary data.</text>
</comment>
<dbReference type="EMBL" id="RWGY01000013">
    <property type="protein sequence ID" value="TVU26701.1"/>
    <property type="molecule type" value="Genomic_DNA"/>
</dbReference>
<dbReference type="AlphaFoldDB" id="A0A5J9UTV2"/>